<evidence type="ECO:0000313" key="4">
    <source>
        <dbReference type="EMBL" id="CAF1566328.1"/>
    </source>
</evidence>
<evidence type="ECO:0000256" key="1">
    <source>
        <dbReference type="ARBA" id="ARBA00022737"/>
    </source>
</evidence>
<dbReference type="Proteomes" id="UP000663854">
    <property type="component" value="Unassembled WGS sequence"/>
</dbReference>
<keyword evidence="1" id="KW-0677">Repeat</keyword>
<dbReference type="Proteomes" id="UP000663870">
    <property type="component" value="Unassembled WGS sequence"/>
</dbReference>
<organism evidence="3 5">
    <name type="scientific">Rotaria sordida</name>
    <dbReference type="NCBI Taxonomy" id="392033"/>
    <lineage>
        <taxon>Eukaryota</taxon>
        <taxon>Metazoa</taxon>
        <taxon>Spiralia</taxon>
        <taxon>Gnathifera</taxon>
        <taxon>Rotifera</taxon>
        <taxon>Eurotatoria</taxon>
        <taxon>Bdelloidea</taxon>
        <taxon>Philodinida</taxon>
        <taxon>Philodinidae</taxon>
        <taxon>Rotaria</taxon>
    </lineage>
</organism>
<keyword evidence="2" id="KW-0802">TPR repeat</keyword>
<reference evidence="3" key="1">
    <citation type="submission" date="2021-02" db="EMBL/GenBank/DDBJ databases">
        <authorList>
            <person name="Nowell W R."/>
        </authorList>
    </citation>
    <scope>NUCLEOTIDE SEQUENCE</scope>
</reference>
<dbReference type="EMBL" id="CAJNOH010002369">
    <property type="protein sequence ID" value="CAF1289693.1"/>
    <property type="molecule type" value="Genomic_DNA"/>
</dbReference>
<gene>
    <name evidence="4" type="ORF">JXQ802_LOCUS44796</name>
    <name evidence="3" type="ORF">PYM288_LOCUS29325</name>
</gene>
<sequence length="176" mass="20738">MTIDTTRRHKSKPIGDVSKHSYIKNENEIFLSMSTIFRIVFVDIENNVWIVKLIFMEQEDKRLIELIDYQKMILREKETAVVFERILQDMAEMEKAKRYYNLILESSSEDSVEVSSIYNNLGAMAKDEYKYEEVLNTYGKSMNINKKILSKIHPHTAMSYNNIVDIYDDMGQTQKS</sequence>
<keyword evidence="6" id="KW-1185">Reference proteome</keyword>
<proteinExistence type="predicted"/>
<dbReference type="EMBL" id="CAJNOL010003535">
    <property type="protein sequence ID" value="CAF1566328.1"/>
    <property type="molecule type" value="Genomic_DNA"/>
</dbReference>
<feature type="non-terminal residue" evidence="3">
    <location>
        <position position="176"/>
    </location>
</feature>
<evidence type="ECO:0000256" key="2">
    <source>
        <dbReference type="ARBA" id="ARBA00022803"/>
    </source>
</evidence>
<name>A0A815CWU8_9BILA</name>
<evidence type="ECO:0000313" key="3">
    <source>
        <dbReference type="EMBL" id="CAF1289693.1"/>
    </source>
</evidence>
<protein>
    <submittedName>
        <fullName evidence="3">Uncharacterized protein</fullName>
    </submittedName>
</protein>
<dbReference type="PANTHER" id="PTHR45641:SF19">
    <property type="entry name" value="NEPHROCYSTIN-3"/>
    <property type="match status" value="1"/>
</dbReference>
<dbReference type="Gene3D" id="1.25.40.10">
    <property type="entry name" value="Tetratricopeptide repeat domain"/>
    <property type="match status" value="1"/>
</dbReference>
<dbReference type="InterPro" id="IPR011990">
    <property type="entry name" value="TPR-like_helical_dom_sf"/>
</dbReference>
<dbReference type="AlphaFoldDB" id="A0A815CWU8"/>
<evidence type="ECO:0000313" key="6">
    <source>
        <dbReference type="Proteomes" id="UP000663870"/>
    </source>
</evidence>
<dbReference type="SUPFAM" id="SSF48452">
    <property type="entry name" value="TPR-like"/>
    <property type="match status" value="1"/>
</dbReference>
<comment type="caution">
    <text evidence="3">The sequence shown here is derived from an EMBL/GenBank/DDBJ whole genome shotgun (WGS) entry which is preliminary data.</text>
</comment>
<evidence type="ECO:0000313" key="5">
    <source>
        <dbReference type="Proteomes" id="UP000663854"/>
    </source>
</evidence>
<dbReference type="PANTHER" id="PTHR45641">
    <property type="entry name" value="TETRATRICOPEPTIDE REPEAT PROTEIN (AFU_ORTHOLOGUE AFUA_6G03870)"/>
    <property type="match status" value="1"/>
</dbReference>
<accession>A0A815CWU8</accession>